<dbReference type="InterPro" id="IPR013786">
    <property type="entry name" value="AcylCoA_DH/ox_N"/>
</dbReference>
<dbReference type="PANTHER" id="PTHR43884">
    <property type="entry name" value="ACYL-COA DEHYDROGENASE"/>
    <property type="match status" value="1"/>
</dbReference>
<dbReference type="EMBL" id="AP022565">
    <property type="protein sequence ID" value="BBX26756.1"/>
    <property type="molecule type" value="Genomic_DNA"/>
</dbReference>
<dbReference type="InterPro" id="IPR037069">
    <property type="entry name" value="AcylCoA_DH/ox_N_sf"/>
</dbReference>
<dbReference type="GO" id="GO:0050660">
    <property type="term" value="F:flavin adenine dinucleotide binding"/>
    <property type="evidence" value="ECO:0007669"/>
    <property type="project" value="InterPro"/>
</dbReference>
<evidence type="ECO:0000313" key="8">
    <source>
        <dbReference type="EMBL" id="BBX26756.1"/>
    </source>
</evidence>
<comment type="cofactor">
    <cofactor evidence="1">
        <name>FAD</name>
        <dbReference type="ChEBI" id="CHEBI:57692"/>
    </cofactor>
</comment>
<evidence type="ECO:0000256" key="2">
    <source>
        <dbReference type="ARBA" id="ARBA00009347"/>
    </source>
</evidence>
<keyword evidence="4" id="KW-0274">FAD</keyword>
<comment type="similarity">
    <text evidence="2">Belongs to the acyl-CoA dehydrogenase family.</text>
</comment>
<feature type="domain" description="Acyl-CoA dehydrogenase/oxidase C-terminal" evidence="6">
    <location>
        <begin position="181"/>
        <end position="300"/>
    </location>
</feature>
<dbReference type="Gene3D" id="1.20.140.10">
    <property type="entry name" value="Butyryl-CoA Dehydrogenase, subunit A, domain 3"/>
    <property type="match status" value="1"/>
</dbReference>
<organism evidence="8 9">
    <name type="scientific">Mycolicibacterium alvei</name>
    <dbReference type="NCBI Taxonomy" id="67081"/>
    <lineage>
        <taxon>Bacteria</taxon>
        <taxon>Bacillati</taxon>
        <taxon>Actinomycetota</taxon>
        <taxon>Actinomycetes</taxon>
        <taxon>Mycobacteriales</taxon>
        <taxon>Mycobacteriaceae</taxon>
        <taxon>Mycolicibacterium</taxon>
    </lineage>
</organism>
<evidence type="ECO:0000256" key="4">
    <source>
        <dbReference type="ARBA" id="ARBA00022827"/>
    </source>
</evidence>
<evidence type="ECO:0000259" key="7">
    <source>
        <dbReference type="Pfam" id="PF02771"/>
    </source>
</evidence>
<protein>
    <submittedName>
        <fullName evidence="8">Acyl-CoA dehydrogenase</fullName>
    </submittedName>
</protein>
<keyword evidence="3" id="KW-0285">Flavoprotein</keyword>
<feature type="domain" description="Acyl-CoA dehydrogenase/oxidase N-terminal" evidence="7">
    <location>
        <begin position="16"/>
        <end position="91"/>
    </location>
</feature>
<proteinExistence type="inferred from homology"/>
<dbReference type="InterPro" id="IPR009100">
    <property type="entry name" value="AcylCoA_DH/oxidase_NM_dom_sf"/>
</dbReference>
<dbReference type="PANTHER" id="PTHR43884:SF20">
    <property type="entry name" value="ACYL-COA DEHYDROGENASE FADE28"/>
    <property type="match status" value="1"/>
</dbReference>
<dbReference type="AlphaFoldDB" id="A0A6N4UNR4"/>
<name>A0A6N4UNR4_9MYCO</name>
<dbReference type="Pfam" id="PF02771">
    <property type="entry name" value="Acyl-CoA_dh_N"/>
    <property type="match status" value="1"/>
</dbReference>
<evidence type="ECO:0000313" key="9">
    <source>
        <dbReference type="Proteomes" id="UP000466906"/>
    </source>
</evidence>
<evidence type="ECO:0000256" key="5">
    <source>
        <dbReference type="ARBA" id="ARBA00023002"/>
    </source>
</evidence>
<dbReference type="KEGG" id="malv:MALV_18810"/>
<evidence type="ECO:0000256" key="1">
    <source>
        <dbReference type="ARBA" id="ARBA00001974"/>
    </source>
</evidence>
<dbReference type="InterPro" id="IPR009075">
    <property type="entry name" value="AcylCo_DH/oxidase_C"/>
</dbReference>
<dbReference type="InterPro" id="IPR036250">
    <property type="entry name" value="AcylCo_DH-like_C"/>
</dbReference>
<sequence>MNVVDAELVEMMSAVFAAHREQHEPGEAIAEVWDQLRELGLVRLTGSEESGGSGAGWAEAVELLRAAAWHGVRIPLAEHDLLACWLLEAVGLEVGDSRRTACLLDEHGVAGGVPWVTDAERVVVLWRDGAGYRVADVDTALLSVTPGRNRAGEPRDDVSVDVTILTGIPLPDNVIEQFTRRAALVRAVQVCAALDRILAMSVEHAGERTQFGRPLAKFQAVQNLVADIAAESALARAATDGALAEAIGSDWSSPHLDFLVAVARSCVGHAASVVVRNAHQVHGAIGTTREHRLHEFAMPALSWRSEYGSVAHWDEVLSDYALQMGAKGLWGLVTAAGD</sequence>
<dbReference type="Proteomes" id="UP000466906">
    <property type="component" value="Chromosome"/>
</dbReference>
<keyword evidence="5" id="KW-0560">Oxidoreductase</keyword>
<dbReference type="Pfam" id="PF00441">
    <property type="entry name" value="Acyl-CoA_dh_1"/>
    <property type="match status" value="1"/>
</dbReference>
<dbReference type="GO" id="GO:0003995">
    <property type="term" value="F:acyl-CoA dehydrogenase activity"/>
    <property type="evidence" value="ECO:0007669"/>
    <property type="project" value="TreeGrafter"/>
</dbReference>
<reference evidence="8 9" key="1">
    <citation type="journal article" date="2019" name="Emerg. Microbes Infect.">
        <title>Comprehensive subspecies identification of 175 nontuberculous mycobacteria species based on 7547 genomic profiles.</title>
        <authorList>
            <person name="Matsumoto Y."/>
            <person name="Kinjo T."/>
            <person name="Motooka D."/>
            <person name="Nabeya D."/>
            <person name="Jung N."/>
            <person name="Uechi K."/>
            <person name="Horii T."/>
            <person name="Iida T."/>
            <person name="Fujita J."/>
            <person name="Nakamura S."/>
        </authorList>
    </citation>
    <scope>NUCLEOTIDE SEQUENCE [LARGE SCALE GENOMIC DNA]</scope>
    <source>
        <strain evidence="8 9">JCM 12272</strain>
    </source>
</reference>
<dbReference type="SUPFAM" id="SSF56645">
    <property type="entry name" value="Acyl-CoA dehydrogenase NM domain-like"/>
    <property type="match status" value="1"/>
</dbReference>
<gene>
    <name evidence="8" type="ORF">MALV_18810</name>
</gene>
<accession>A0A6N4UNR4</accession>
<evidence type="ECO:0000256" key="3">
    <source>
        <dbReference type="ARBA" id="ARBA00022630"/>
    </source>
</evidence>
<evidence type="ECO:0000259" key="6">
    <source>
        <dbReference type="Pfam" id="PF00441"/>
    </source>
</evidence>
<keyword evidence="9" id="KW-1185">Reference proteome</keyword>
<dbReference type="Gene3D" id="1.10.540.10">
    <property type="entry name" value="Acyl-CoA dehydrogenase/oxidase, N-terminal domain"/>
    <property type="match status" value="1"/>
</dbReference>
<dbReference type="SUPFAM" id="SSF47203">
    <property type="entry name" value="Acyl-CoA dehydrogenase C-terminal domain-like"/>
    <property type="match status" value="1"/>
</dbReference>